<dbReference type="Proteomes" id="UP000001880">
    <property type="component" value="Chromosome"/>
</dbReference>
<accession>D0LHM2</accession>
<proteinExistence type="predicted"/>
<feature type="region of interest" description="Disordered" evidence="1">
    <location>
        <begin position="87"/>
        <end position="110"/>
    </location>
</feature>
<evidence type="ECO:0000313" key="3">
    <source>
        <dbReference type="Proteomes" id="UP000001880"/>
    </source>
</evidence>
<evidence type="ECO:0000256" key="1">
    <source>
        <dbReference type="SAM" id="MobiDB-lite"/>
    </source>
</evidence>
<dbReference type="RefSeq" id="WP_012825511.1">
    <property type="nucleotide sequence ID" value="NC_013440.1"/>
</dbReference>
<name>D0LHM2_HALO1</name>
<dbReference type="AlphaFoldDB" id="D0LHM2"/>
<evidence type="ECO:0000313" key="2">
    <source>
        <dbReference type="EMBL" id="ACY12884.1"/>
    </source>
</evidence>
<dbReference type="KEGG" id="hoh:Hoch_0243"/>
<sequence length="126" mass="13266">MDSGQRIRGNPFYVLGVSVEASRAEIEREGQKLLGMLALELSAATTYATPLGAHTRTVEAVREAMAELRDPDKRLAHELWARLPVPTADADANADTDAAAGADAAGDAPWPGARARLGWAARGSDA</sequence>
<dbReference type="OrthoDB" id="5516917at2"/>
<protein>
    <submittedName>
        <fullName evidence="2">Putative heat shock protein DnaJ, N-terminal</fullName>
    </submittedName>
</protein>
<reference evidence="2 3" key="1">
    <citation type="journal article" date="2010" name="Stand. Genomic Sci.">
        <title>Complete genome sequence of Haliangium ochraceum type strain (SMP-2).</title>
        <authorList>
            <consortium name="US DOE Joint Genome Institute (JGI-PGF)"/>
            <person name="Ivanova N."/>
            <person name="Daum C."/>
            <person name="Lang E."/>
            <person name="Abt B."/>
            <person name="Kopitz M."/>
            <person name="Saunders E."/>
            <person name="Lapidus A."/>
            <person name="Lucas S."/>
            <person name="Glavina Del Rio T."/>
            <person name="Nolan M."/>
            <person name="Tice H."/>
            <person name="Copeland A."/>
            <person name="Cheng J.F."/>
            <person name="Chen F."/>
            <person name="Bruce D."/>
            <person name="Goodwin L."/>
            <person name="Pitluck S."/>
            <person name="Mavromatis K."/>
            <person name="Pati A."/>
            <person name="Mikhailova N."/>
            <person name="Chen A."/>
            <person name="Palaniappan K."/>
            <person name="Land M."/>
            <person name="Hauser L."/>
            <person name="Chang Y.J."/>
            <person name="Jeffries C.D."/>
            <person name="Detter J.C."/>
            <person name="Brettin T."/>
            <person name="Rohde M."/>
            <person name="Goker M."/>
            <person name="Bristow J."/>
            <person name="Markowitz V."/>
            <person name="Eisen J.A."/>
            <person name="Hugenholtz P."/>
            <person name="Kyrpides N.C."/>
            <person name="Klenk H.P."/>
        </authorList>
    </citation>
    <scope>NUCLEOTIDE SEQUENCE [LARGE SCALE GENOMIC DNA]</scope>
    <source>
        <strain evidence="3">DSM 14365 / CIP 107738 / JCM 11303 / AJ 13395 / SMP-2</strain>
    </source>
</reference>
<gene>
    <name evidence="2" type="ordered locus">Hoch_0243</name>
</gene>
<keyword evidence="3" id="KW-1185">Reference proteome</keyword>
<keyword evidence="2" id="KW-0346">Stress response</keyword>
<dbReference type="eggNOG" id="ENOG5031H5X">
    <property type="taxonomic scope" value="Bacteria"/>
</dbReference>
<dbReference type="EMBL" id="CP001804">
    <property type="protein sequence ID" value="ACY12884.1"/>
    <property type="molecule type" value="Genomic_DNA"/>
</dbReference>
<dbReference type="HOGENOM" id="CLU_1978432_0_0_7"/>
<organism evidence="2 3">
    <name type="scientific">Haliangium ochraceum (strain DSM 14365 / JCM 11303 / SMP-2)</name>
    <dbReference type="NCBI Taxonomy" id="502025"/>
    <lineage>
        <taxon>Bacteria</taxon>
        <taxon>Pseudomonadati</taxon>
        <taxon>Myxococcota</taxon>
        <taxon>Polyangia</taxon>
        <taxon>Haliangiales</taxon>
        <taxon>Kofleriaceae</taxon>
        <taxon>Haliangium</taxon>
    </lineage>
</organism>
<dbReference type="STRING" id="502025.Hoch_0243"/>